<name>A0A0E9R107_ANGAN</name>
<reference evidence="1" key="1">
    <citation type="submission" date="2014-11" db="EMBL/GenBank/DDBJ databases">
        <authorList>
            <person name="Amaro Gonzalez C."/>
        </authorList>
    </citation>
    <scope>NUCLEOTIDE SEQUENCE</scope>
</reference>
<evidence type="ECO:0000313" key="1">
    <source>
        <dbReference type="EMBL" id="JAH22779.1"/>
    </source>
</evidence>
<dbReference type="EMBL" id="GBXM01085798">
    <property type="protein sequence ID" value="JAH22779.1"/>
    <property type="molecule type" value="Transcribed_RNA"/>
</dbReference>
<organism evidence="1">
    <name type="scientific">Anguilla anguilla</name>
    <name type="common">European freshwater eel</name>
    <name type="synonym">Muraena anguilla</name>
    <dbReference type="NCBI Taxonomy" id="7936"/>
    <lineage>
        <taxon>Eukaryota</taxon>
        <taxon>Metazoa</taxon>
        <taxon>Chordata</taxon>
        <taxon>Craniata</taxon>
        <taxon>Vertebrata</taxon>
        <taxon>Euteleostomi</taxon>
        <taxon>Actinopterygii</taxon>
        <taxon>Neopterygii</taxon>
        <taxon>Teleostei</taxon>
        <taxon>Anguilliformes</taxon>
        <taxon>Anguillidae</taxon>
        <taxon>Anguilla</taxon>
    </lineage>
</organism>
<accession>A0A0E9R107</accession>
<sequence length="34" mass="4341">MLCRPRILKRLTLWYWFSTCRCDERLQLSEHLSW</sequence>
<reference evidence="1" key="2">
    <citation type="journal article" date="2015" name="Fish Shellfish Immunol.">
        <title>Early steps in the European eel (Anguilla anguilla)-Vibrio vulnificus interaction in the gills: Role of the RtxA13 toxin.</title>
        <authorList>
            <person name="Callol A."/>
            <person name="Pajuelo D."/>
            <person name="Ebbesson L."/>
            <person name="Teles M."/>
            <person name="MacKenzie S."/>
            <person name="Amaro C."/>
        </authorList>
    </citation>
    <scope>NUCLEOTIDE SEQUENCE</scope>
</reference>
<dbReference type="AlphaFoldDB" id="A0A0E9R107"/>
<protein>
    <submittedName>
        <fullName evidence="1">Uncharacterized protein</fullName>
    </submittedName>
</protein>
<proteinExistence type="predicted"/>